<keyword evidence="3" id="KW-1185">Reference proteome</keyword>
<reference evidence="2 3" key="1">
    <citation type="submission" date="2020-03" db="EMBL/GenBank/DDBJ databases">
        <title>WGS of actinomycetes isolated from Thailand.</title>
        <authorList>
            <person name="Thawai C."/>
        </authorList>
    </citation>
    <scope>NUCLEOTIDE SEQUENCE [LARGE SCALE GENOMIC DNA]</scope>
    <source>
        <strain evidence="2 3">FMUSA5-5</strain>
    </source>
</reference>
<sequence length="192" mass="20401">MGRSGDPRKRNPAAPPPPGDDETIITIVSGRDPRVPASCLLSWQGHDWVAGVDRVRATAVDLVTAAAWAELMMLLIVKTRLPVATVSAMAGDLLARSGRTELGSQATVMLTPVGSSATRTPLVLLRRGPLQGLLTTTGARDMGLTWLAAAEAAESDRAVTQALRVVGEFSEPRIEALFDYLRGLRSPEVDHG</sequence>
<organism evidence="2 3">
    <name type="scientific">Nonomuraea composti</name>
    <dbReference type="NCBI Taxonomy" id="2720023"/>
    <lineage>
        <taxon>Bacteria</taxon>
        <taxon>Bacillati</taxon>
        <taxon>Actinomycetota</taxon>
        <taxon>Actinomycetes</taxon>
        <taxon>Streptosporangiales</taxon>
        <taxon>Streptosporangiaceae</taxon>
        <taxon>Nonomuraea</taxon>
    </lineage>
</organism>
<proteinExistence type="predicted"/>
<gene>
    <name evidence="2" type="ORF">HCN51_31620</name>
</gene>
<accession>A0ABX1BDW3</accession>
<evidence type="ECO:0000313" key="3">
    <source>
        <dbReference type="Proteomes" id="UP000696294"/>
    </source>
</evidence>
<protein>
    <submittedName>
        <fullName evidence="2">Uncharacterized protein</fullName>
    </submittedName>
</protein>
<feature type="region of interest" description="Disordered" evidence="1">
    <location>
        <begin position="1"/>
        <end position="22"/>
    </location>
</feature>
<evidence type="ECO:0000256" key="1">
    <source>
        <dbReference type="SAM" id="MobiDB-lite"/>
    </source>
</evidence>
<dbReference type="EMBL" id="JAATEP010000026">
    <property type="protein sequence ID" value="NJP93934.1"/>
    <property type="molecule type" value="Genomic_DNA"/>
</dbReference>
<comment type="caution">
    <text evidence="2">The sequence shown here is derived from an EMBL/GenBank/DDBJ whole genome shotgun (WGS) entry which is preliminary data.</text>
</comment>
<evidence type="ECO:0000313" key="2">
    <source>
        <dbReference type="EMBL" id="NJP93934.1"/>
    </source>
</evidence>
<name>A0ABX1BDW3_9ACTN</name>
<dbReference type="Proteomes" id="UP000696294">
    <property type="component" value="Unassembled WGS sequence"/>
</dbReference>
<dbReference type="RefSeq" id="WP_168014432.1">
    <property type="nucleotide sequence ID" value="NZ_JAATEP010000026.1"/>
</dbReference>